<dbReference type="InterPro" id="IPR002498">
    <property type="entry name" value="PInositol-4-P-4/5-kinase_core"/>
</dbReference>
<dbReference type="GO" id="GO:0016308">
    <property type="term" value="F:1-phosphatidylinositol-4-phosphate 5-kinase activity"/>
    <property type="evidence" value="ECO:0007669"/>
    <property type="project" value="UniProtKB-EC"/>
</dbReference>
<accession>A0AAN8ZZF0</accession>
<gene>
    <name evidence="4" type="primary">PIP5K1B</name>
    <name evidence="4" type="ORF">SK128_027383</name>
</gene>
<keyword evidence="5" id="KW-1185">Reference proteome</keyword>
<dbReference type="EC" id="2.7.1.68" evidence="4"/>
<evidence type="ECO:0000259" key="3">
    <source>
        <dbReference type="PROSITE" id="PS51455"/>
    </source>
</evidence>
<dbReference type="GO" id="GO:0005524">
    <property type="term" value="F:ATP binding"/>
    <property type="evidence" value="ECO:0007669"/>
    <property type="project" value="UniProtKB-UniRule"/>
</dbReference>
<feature type="non-terminal residue" evidence="4">
    <location>
        <position position="193"/>
    </location>
</feature>
<dbReference type="Gene3D" id="3.30.800.10">
    <property type="entry name" value="Phosphatidylinositol Phosphate Kinase II Beta"/>
    <property type="match status" value="1"/>
</dbReference>
<evidence type="ECO:0000256" key="1">
    <source>
        <dbReference type="PROSITE-ProRule" id="PRU00781"/>
    </source>
</evidence>
<feature type="compositionally biased region" description="Polar residues" evidence="2">
    <location>
        <begin position="16"/>
        <end position="34"/>
    </location>
</feature>
<dbReference type="Proteomes" id="UP001381693">
    <property type="component" value="Unassembled WGS sequence"/>
</dbReference>
<dbReference type="SUPFAM" id="SSF56104">
    <property type="entry name" value="SAICAR synthase-like"/>
    <property type="match status" value="1"/>
</dbReference>
<protein>
    <submittedName>
        <fullName evidence="4">Phosphatidylinositol 4-phosphate 5-kinase type-1 beta</fullName>
        <ecNumber evidence="4">2.7.1.68</ecNumber>
    </submittedName>
</protein>
<dbReference type="PANTHER" id="PTHR23086">
    <property type="entry name" value="PHOSPHATIDYLINOSITOL-4-PHOSPHATE 5-KINASE"/>
    <property type="match status" value="1"/>
</dbReference>
<feature type="domain" description="PIPK" evidence="3">
    <location>
        <begin position="61"/>
        <end position="193"/>
    </location>
</feature>
<dbReference type="Pfam" id="PF01504">
    <property type="entry name" value="PIP5K"/>
    <property type="match status" value="1"/>
</dbReference>
<comment type="caution">
    <text evidence="4">The sequence shown here is derived from an EMBL/GenBank/DDBJ whole genome shotgun (WGS) entry which is preliminary data.</text>
</comment>
<organism evidence="4 5">
    <name type="scientific">Halocaridina rubra</name>
    <name type="common">Hawaiian red shrimp</name>
    <dbReference type="NCBI Taxonomy" id="373956"/>
    <lineage>
        <taxon>Eukaryota</taxon>
        <taxon>Metazoa</taxon>
        <taxon>Ecdysozoa</taxon>
        <taxon>Arthropoda</taxon>
        <taxon>Crustacea</taxon>
        <taxon>Multicrustacea</taxon>
        <taxon>Malacostraca</taxon>
        <taxon>Eumalacostraca</taxon>
        <taxon>Eucarida</taxon>
        <taxon>Decapoda</taxon>
        <taxon>Pleocyemata</taxon>
        <taxon>Caridea</taxon>
        <taxon>Atyoidea</taxon>
        <taxon>Atyidae</taxon>
        <taxon>Halocaridina</taxon>
    </lineage>
</organism>
<evidence type="ECO:0000256" key="2">
    <source>
        <dbReference type="SAM" id="MobiDB-lite"/>
    </source>
</evidence>
<dbReference type="GO" id="GO:0046854">
    <property type="term" value="P:phosphatidylinositol phosphate biosynthetic process"/>
    <property type="evidence" value="ECO:0007669"/>
    <property type="project" value="TreeGrafter"/>
</dbReference>
<dbReference type="InterPro" id="IPR027484">
    <property type="entry name" value="PInositol-4-P-5-kinase_N"/>
</dbReference>
<evidence type="ECO:0000313" key="5">
    <source>
        <dbReference type="Proteomes" id="UP001381693"/>
    </source>
</evidence>
<dbReference type="EMBL" id="JAXCGZ010021362">
    <property type="protein sequence ID" value="KAK7053117.1"/>
    <property type="molecule type" value="Genomic_DNA"/>
</dbReference>
<keyword evidence="1" id="KW-0547">Nucleotide-binding</keyword>
<proteinExistence type="predicted"/>
<dbReference type="PROSITE" id="PS51455">
    <property type="entry name" value="PIPK"/>
    <property type="match status" value="1"/>
</dbReference>
<feature type="region of interest" description="Disordered" evidence="2">
    <location>
        <begin position="1"/>
        <end position="45"/>
    </location>
</feature>
<dbReference type="SMART" id="SM00330">
    <property type="entry name" value="PIPKc"/>
    <property type="match status" value="1"/>
</dbReference>
<keyword evidence="1" id="KW-0418">Kinase</keyword>
<feature type="compositionally biased region" description="Basic and acidic residues" evidence="2">
    <location>
        <begin position="35"/>
        <end position="45"/>
    </location>
</feature>
<evidence type="ECO:0000313" key="4">
    <source>
        <dbReference type="EMBL" id="KAK7053117.1"/>
    </source>
</evidence>
<keyword evidence="1 4" id="KW-0808">Transferase</keyword>
<keyword evidence="1" id="KW-0067">ATP-binding</keyword>
<dbReference type="PANTHER" id="PTHR23086:SF101">
    <property type="entry name" value="LP03320P-RELATED"/>
    <property type="match status" value="1"/>
</dbReference>
<dbReference type="GO" id="GO:0005886">
    <property type="term" value="C:plasma membrane"/>
    <property type="evidence" value="ECO:0007669"/>
    <property type="project" value="TreeGrafter"/>
</dbReference>
<reference evidence="4 5" key="1">
    <citation type="submission" date="2023-11" db="EMBL/GenBank/DDBJ databases">
        <title>Halocaridina rubra genome assembly.</title>
        <authorList>
            <person name="Smith C."/>
        </authorList>
    </citation>
    <scope>NUCLEOTIDE SEQUENCE [LARGE SCALE GENOMIC DNA]</scope>
    <source>
        <strain evidence="4">EP-1</strain>
        <tissue evidence="4">Whole</tissue>
    </source>
</reference>
<dbReference type="AlphaFoldDB" id="A0AAN8ZZF0"/>
<sequence length="193" mass="21582">MIAAAQNAGADGGIKTPTTASQAQTPRTPGTSRTDTFRDKERKIGHRRVDEGGVVTYKKIGTSQLMQSIQLGIQQAVGSLASKPELDVLIQDFYVVETIFFPSVGSQLTPAHQFSEFRFKVYAPIAFRHFRDLFRIQPEDYLVSLCSEPLRELSNPGASGSIFYLTNDDEFIIKTVQHKEAEFLQKLLPGYYM</sequence>
<name>A0AAN8ZZF0_HALRR</name>
<dbReference type="InterPro" id="IPR023610">
    <property type="entry name" value="PInositol-4/5-P-5/4-kinase"/>
</dbReference>